<evidence type="ECO:0000313" key="2">
    <source>
        <dbReference type="EMBL" id="ADB46536.1"/>
    </source>
</evidence>
<name>D2RNB0_ACIFV</name>
<dbReference type="AlphaFoldDB" id="D2RNB0"/>
<dbReference type="Proteomes" id="UP000001902">
    <property type="component" value="Chromosome"/>
</dbReference>
<dbReference type="SUPFAM" id="SSF54106">
    <property type="entry name" value="LysM domain"/>
    <property type="match status" value="1"/>
</dbReference>
<protein>
    <submittedName>
        <fullName evidence="2">Peptidoglycan-binding lysin domain protein</fullName>
    </submittedName>
</protein>
<evidence type="ECO:0000259" key="1">
    <source>
        <dbReference type="PROSITE" id="PS51782"/>
    </source>
</evidence>
<dbReference type="EMBL" id="CP001859">
    <property type="protein sequence ID" value="ADB46536.1"/>
    <property type="molecule type" value="Genomic_DNA"/>
</dbReference>
<feature type="domain" description="LysM" evidence="1">
    <location>
        <begin position="33"/>
        <end position="84"/>
    </location>
</feature>
<reference evidence="2 3" key="1">
    <citation type="journal article" date="2010" name="Stand. Genomic Sci.">
        <title>Complete genome sequence of Acidaminococcus fermentans type strain (VR4).</title>
        <authorList>
            <person name="Chang Y.J."/>
            <person name="Pukall R."/>
            <person name="Saunders E."/>
            <person name="Lapidus A."/>
            <person name="Copeland A."/>
            <person name="Nolan M."/>
            <person name="Glavina Del Rio T."/>
            <person name="Lucas S."/>
            <person name="Chen F."/>
            <person name="Tice H."/>
            <person name="Cheng J.F."/>
            <person name="Han C."/>
            <person name="Detter J.C."/>
            <person name="Bruce D."/>
            <person name="Goodwin L."/>
            <person name="Pitluck S."/>
            <person name="Mikhailova N."/>
            <person name="Liolios K."/>
            <person name="Pati A."/>
            <person name="Ivanova N."/>
            <person name="Mavromatis K."/>
            <person name="Chen A."/>
            <person name="Palaniappan K."/>
            <person name="Land M."/>
            <person name="Hauser L."/>
            <person name="Jeffries C.D."/>
            <person name="Brettin T."/>
            <person name="Rohde M."/>
            <person name="Goker M."/>
            <person name="Bristow J."/>
            <person name="Eisen J.A."/>
            <person name="Markowitz V."/>
            <person name="Hugenholtz P."/>
            <person name="Kyrpides N.C."/>
            <person name="Klenk H.P."/>
        </authorList>
    </citation>
    <scope>NUCLEOTIDE SEQUENCE [LARGE SCALE GENOMIC DNA]</scope>
    <source>
        <strain evidence="3">ATCC 25085 / DSM 20731 / CCUG 9996 / CIP 106432 / VR4</strain>
    </source>
</reference>
<sequence>MKKLLLGLVLVLLGVSSYGVLQMEAAPTRYRNQQVVVFRGDSLWGIARRYTRPEEDVREVIDRIAKANHLDLRQAIQPGQKLTVPVKQGKPEKTEKMMASRS</sequence>
<dbReference type="PROSITE" id="PS51782">
    <property type="entry name" value="LYSM"/>
    <property type="match status" value="1"/>
</dbReference>
<dbReference type="KEGG" id="afn:Acfer_0127"/>
<dbReference type="HOGENOM" id="CLU_136034_3_1_9"/>
<accession>D2RNB0</accession>
<dbReference type="OrthoDB" id="9794294at2"/>
<dbReference type="Pfam" id="PF01476">
    <property type="entry name" value="LysM"/>
    <property type="match status" value="1"/>
</dbReference>
<dbReference type="InterPro" id="IPR018392">
    <property type="entry name" value="LysM"/>
</dbReference>
<keyword evidence="3" id="KW-1185">Reference proteome</keyword>
<proteinExistence type="predicted"/>
<dbReference type="GeneID" id="78333877"/>
<dbReference type="Gene3D" id="3.10.350.10">
    <property type="entry name" value="LysM domain"/>
    <property type="match status" value="1"/>
</dbReference>
<dbReference type="InterPro" id="IPR036779">
    <property type="entry name" value="LysM_dom_sf"/>
</dbReference>
<dbReference type="CDD" id="cd00118">
    <property type="entry name" value="LysM"/>
    <property type="match status" value="1"/>
</dbReference>
<gene>
    <name evidence="2" type="ordered locus">Acfer_0127</name>
</gene>
<dbReference type="STRING" id="591001.Acfer_0127"/>
<dbReference type="SMART" id="SM00257">
    <property type="entry name" value="LysM"/>
    <property type="match status" value="1"/>
</dbReference>
<dbReference type="RefSeq" id="WP_012937527.1">
    <property type="nucleotide sequence ID" value="NC_013740.1"/>
</dbReference>
<organism evidence="2 3">
    <name type="scientific">Acidaminococcus fermentans (strain ATCC 25085 / DSM 20731 / CCUG 9996 / CIP 106432 / VR4)</name>
    <dbReference type="NCBI Taxonomy" id="591001"/>
    <lineage>
        <taxon>Bacteria</taxon>
        <taxon>Bacillati</taxon>
        <taxon>Bacillota</taxon>
        <taxon>Negativicutes</taxon>
        <taxon>Acidaminococcales</taxon>
        <taxon>Acidaminococcaceae</taxon>
        <taxon>Acidaminococcus</taxon>
    </lineage>
</organism>
<evidence type="ECO:0000313" key="3">
    <source>
        <dbReference type="Proteomes" id="UP000001902"/>
    </source>
</evidence>
<dbReference type="eggNOG" id="COG1388">
    <property type="taxonomic scope" value="Bacteria"/>
</dbReference>